<accession>A0A177BAG3</accession>
<feature type="region of interest" description="Disordered" evidence="1">
    <location>
        <begin position="346"/>
        <end position="398"/>
    </location>
</feature>
<dbReference type="Proteomes" id="UP000078046">
    <property type="component" value="Unassembled WGS sequence"/>
</dbReference>
<protein>
    <submittedName>
        <fullName evidence="2">Uncharacterized protein</fullName>
    </submittedName>
</protein>
<evidence type="ECO:0000313" key="3">
    <source>
        <dbReference type="Proteomes" id="UP000078046"/>
    </source>
</evidence>
<reference evidence="2 3" key="1">
    <citation type="submission" date="2016-04" db="EMBL/GenBank/DDBJ databases">
        <title>The genome of Intoshia linei affirms orthonectids as highly simplified spiralians.</title>
        <authorList>
            <person name="Mikhailov K.V."/>
            <person name="Slusarev G.S."/>
            <person name="Nikitin M.A."/>
            <person name="Logacheva M.D."/>
            <person name="Penin A."/>
            <person name="Aleoshin V."/>
            <person name="Panchin Y.V."/>
        </authorList>
    </citation>
    <scope>NUCLEOTIDE SEQUENCE [LARGE SCALE GENOMIC DNA]</scope>
    <source>
        <strain evidence="2">Intl2013</strain>
        <tissue evidence="2">Whole animal</tissue>
    </source>
</reference>
<keyword evidence="3" id="KW-1185">Reference proteome</keyword>
<sequence>MELFGQTVLDILKECNLCKYNTEIVESGAINNFTSLYDLLDENVVSISWTSDEKCMLLEKIQIVEEKERERFGLEKYTKLSKINRFYLKCECAFKESYQTKNAKIEIFIKNYNKKMRATKILMKQFVKYVKSQTHTYNQCSLFSQQFEEMIHQVSNINCFSKVYKDNQTHWQKYIYKDLENVFNAFTELYNSMIQTKKLIRKYENYRDDYDLTYRYYLICTKNSKWQSKINKAYRLTISTKHFFLKHYKSILVAIPCVYKKWELFAAIYEYFNKINDNLYTEISLVKREYVNLSENWITCCYEQHGLKSIITPKDSIDSHDPVVLSESINVSNGLPPLEEINSKILQNESSKSEDTNTTIYSPSTTTFEKSSDSTKQSIDQSNDVNNSETTSTSRGSEFVEAYSDTKWKQYI</sequence>
<organism evidence="2 3">
    <name type="scientific">Intoshia linei</name>
    <dbReference type="NCBI Taxonomy" id="1819745"/>
    <lineage>
        <taxon>Eukaryota</taxon>
        <taxon>Metazoa</taxon>
        <taxon>Spiralia</taxon>
        <taxon>Lophotrochozoa</taxon>
        <taxon>Mesozoa</taxon>
        <taxon>Orthonectida</taxon>
        <taxon>Rhopaluridae</taxon>
        <taxon>Intoshia</taxon>
    </lineage>
</organism>
<feature type="compositionally biased region" description="Low complexity" evidence="1">
    <location>
        <begin position="356"/>
        <end position="367"/>
    </location>
</feature>
<proteinExistence type="predicted"/>
<dbReference type="EMBL" id="LWCA01000068">
    <property type="protein sequence ID" value="OAF71236.1"/>
    <property type="molecule type" value="Genomic_DNA"/>
</dbReference>
<gene>
    <name evidence="2" type="ORF">A3Q56_00984</name>
</gene>
<dbReference type="InterPro" id="IPR027267">
    <property type="entry name" value="AH/BAR_dom_sf"/>
</dbReference>
<dbReference type="Gene3D" id="1.20.1270.60">
    <property type="entry name" value="Arfaptin homology (AH) domain/BAR domain"/>
    <property type="match status" value="1"/>
</dbReference>
<evidence type="ECO:0000313" key="2">
    <source>
        <dbReference type="EMBL" id="OAF71236.1"/>
    </source>
</evidence>
<comment type="caution">
    <text evidence="2">The sequence shown here is derived from an EMBL/GenBank/DDBJ whole genome shotgun (WGS) entry which is preliminary data.</text>
</comment>
<evidence type="ECO:0000256" key="1">
    <source>
        <dbReference type="SAM" id="MobiDB-lite"/>
    </source>
</evidence>
<name>A0A177BAG3_9BILA</name>
<feature type="compositionally biased region" description="Polar residues" evidence="1">
    <location>
        <begin position="374"/>
        <end position="396"/>
    </location>
</feature>
<dbReference type="AlphaFoldDB" id="A0A177BAG3"/>